<evidence type="ECO:0000256" key="7">
    <source>
        <dbReference type="ARBA" id="ARBA00023242"/>
    </source>
</evidence>
<keyword evidence="7" id="KW-0539">Nucleus</keyword>
<dbReference type="Pfam" id="PF10153">
    <property type="entry name" value="Efg1"/>
    <property type="match status" value="1"/>
</dbReference>
<gene>
    <name evidence="9" type="ORF">LC_TR12493_c0_g1_i1_g.43685</name>
</gene>
<comment type="subcellular location">
    <subcellularLocation>
        <location evidence="1">Nucleus</location>
        <location evidence="1">Nucleolus</location>
    </subcellularLocation>
</comment>
<feature type="compositionally biased region" description="Basic and acidic residues" evidence="8">
    <location>
        <begin position="11"/>
        <end position="24"/>
    </location>
</feature>
<dbReference type="InterPro" id="IPR050786">
    <property type="entry name" value="EFG1_rRNA-proc"/>
</dbReference>
<comment type="similarity">
    <text evidence="2">Belongs to the EFG1 family.</text>
</comment>
<dbReference type="EMBL" id="GEVK01002531">
    <property type="protein sequence ID" value="JAU50301.1"/>
    <property type="molecule type" value="Transcribed_RNA"/>
</dbReference>
<keyword evidence="6" id="KW-0175">Coiled coil</keyword>
<reference evidence="9" key="1">
    <citation type="submission" date="2016-07" db="EMBL/GenBank/DDBJ databases">
        <title>De novo transcriptome assembly of four accessions of the metal hyperaccumulator plant Noccaea caerulescens.</title>
        <authorList>
            <person name="Blande D."/>
            <person name="Halimaa P."/>
            <person name="Tervahauta A.I."/>
            <person name="Aarts M.G."/>
            <person name="Karenlampi S.O."/>
        </authorList>
    </citation>
    <scope>NUCLEOTIDE SEQUENCE</scope>
</reference>
<dbReference type="GO" id="GO:0000462">
    <property type="term" value="P:maturation of SSU-rRNA from tricistronic rRNA transcript (SSU-rRNA, 5.8S rRNA, LSU-rRNA)"/>
    <property type="evidence" value="ECO:0007669"/>
    <property type="project" value="TreeGrafter"/>
</dbReference>
<name>A0A1J3G5L7_NOCCA</name>
<dbReference type="PANTHER" id="PTHR33911">
    <property type="entry name" value="RRNA-PROCESSING PROTEIN EFG1"/>
    <property type="match status" value="1"/>
</dbReference>
<dbReference type="GO" id="GO:0005730">
    <property type="term" value="C:nucleolus"/>
    <property type="evidence" value="ECO:0007669"/>
    <property type="project" value="UniProtKB-SubCell"/>
</dbReference>
<evidence type="ECO:0000313" key="9">
    <source>
        <dbReference type="EMBL" id="JAU50301.1"/>
    </source>
</evidence>
<dbReference type="GO" id="GO:0030688">
    <property type="term" value="C:preribosome, small subunit precursor"/>
    <property type="evidence" value="ECO:0007669"/>
    <property type="project" value="TreeGrafter"/>
</dbReference>
<evidence type="ECO:0000256" key="8">
    <source>
        <dbReference type="SAM" id="MobiDB-lite"/>
    </source>
</evidence>
<evidence type="ECO:0000256" key="3">
    <source>
        <dbReference type="ARBA" id="ARBA00018689"/>
    </source>
</evidence>
<evidence type="ECO:0000256" key="4">
    <source>
        <dbReference type="ARBA" id="ARBA00019827"/>
    </source>
</evidence>
<accession>A0A1J3G5L7</accession>
<evidence type="ECO:0000256" key="2">
    <source>
        <dbReference type="ARBA" id="ARBA00006916"/>
    </source>
</evidence>
<dbReference type="InterPro" id="IPR019310">
    <property type="entry name" value="Efg1"/>
</dbReference>
<evidence type="ECO:0000256" key="6">
    <source>
        <dbReference type="ARBA" id="ARBA00023054"/>
    </source>
</evidence>
<sequence>MPTGGLRSGLRRQDPVGDRKDYVLRRNPKNSSLKNQIRSIGRMIRKDLPPEVREALEKNLDDLKKQQDIHIRLAVERKIFLRNRKIRFFVRRKIKRRIRLEKLQRNASGGHVHDAEIGGQLSKL</sequence>
<protein>
    <recommendedName>
        <fullName evidence="3">rRNA-processing protein EFG1</fullName>
    </recommendedName>
    <alternativeName>
        <fullName evidence="4">rRNA-processing protein efg1</fullName>
    </alternativeName>
</protein>
<proteinExistence type="inferred from homology"/>
<keyword evidence="5" id="KW-0698">rRNA processing</keyword>
<dbReference type="PANTHER" id="PTHR33911:SF1">
    <property type="entry name" value="RRNA-PROCESSING PROTEIN EFG1"/>
    <property type="match status" value="1"/>
</dbReference>
<organism evidence="9">
    <name type="scientific">Noccaea caerulescens</name>
    <name type="common">Alpine penny-cress</name>
    <name type="synonym">Thlaspi caerulescens</name>
    <dbReference type="NCBI Taxonomy" id="107243"/>
    <lineage>
        <taxon>Eukaryota</taxon>
        <taxon>Viridiplantae</taxon>
        <taxon>Streptophyta</taxon>
        <taxon>Embryophyta</taxon>
        <taxon>Tracheophyta</taxon>
        <taxon>Spermatophyta</taxon>
        <taxon>Magnoliopsida</taxon>
        <taxon>eudicotyledons</taxon>
        <taxon>Gunneridae</taxon>
        <taxon>Pentapetalae</taxon>
        <taxon>rosids</taxon>
        <taxon>malvids</taxon>
        <taxon>Brassicales</taxon>
        <taxon>Brassicaceae</taxon>
        <taxon>Coluteocarpeae</taxon>
        <taxon>Noccaea</taxon>
    </lineage>
</organism>
<evidence type="ECO:0000256" key="1">
    <source>
        <dbReference type="ARBA" id="ARBA00004604"/>
    </source>
</evidence>
<evidence type="ECO:0000256" key="5">
    <source>
        <dbReference type="ARBA" id="ARBA00022552"/>
    </source>
</evidence>
<dbReference type="AlphaFoldDB" id="A0A1J3G5L7"/>
<feature type="region of interest" description="Disordered" evidence="8">
    <location>
        <begin position="1"/>
        <end position="30"/>
    </location>
</feature>